<dbReference type="EMBL" id="LN891015">
    <property type="protein sequence ID" value="CUS11657.1"/>
    <property type="molecule type" value="Genomic_DNA"/>
</dbReference>
<dbReference type="Proteomes" id="UP001412239">
    <property type="component" value="Unassembled WGS sequence"/>
</dbReference>
<organism evidence="1 2">
    <name type="scientific">Tuber aestivum</name>
    <name type="common">summer truffle</name>
    <dbReference type="NCBI Taxonomy" id="59557"/>
    <lineage>
        <taxon>Eukaryota</taxon>
        <taxon>Fungi</taxon>
        <taxon>Dikarya</taxon>
        <taxon>Ascomycota</taxon>
        <taxon>Pezizomycotina</taxon>
        <taxon>Pezizomycetes</taxon>
        <taxon>Pezizales</taxon>
        <taxon>Tuberaceae</taxon>
        <taxon>Tuber</taxon>
    </lineage>
</organism>
<dbReference type="AlphaFoldDB" id="A0A292PZ30"/>
<evidence type="ECO:0000313" key="1">
    <source>
        <dbReference type="EMBL" id="CUS11657.1"/>
    </source>
</evidence>
<accession>A0A292PZ30</accession>
<proteinExistence type="predicted"/>
<name>A0A292PZ30_9PEZI</name>
<evidence type="ECO:0000313" key="2">
    <source>
        <dbReference type="Proteomes" id="UP001412239"/>
    </source>
</evidence>
<reference evidence="1" key="1">
    <citation type="submission" date="2015-10" db="EMBL/GenBank/DDBJ databases">
        <authorList>
            <person name="Regsiter A."/>
            <person name="william w."/>
        </authorList>
    </citation>
    <scope>NUCLEOTIDE SEQUENCE</scope>
    <source>
        <strain evidence="1">Montdore</strain>
    </source>
</reference>
<gene>
    <name evidence="1" type="ORF">GSTUAT00004284001</name>
</gene>
<protein>
    <submittedName>
        <fullName evidence="1">Uncharacterized protein</fullName>
    </submittedName>
</protein>
<keyword evidence="2" id="KW-1185">Reference proteome</keyword>
<feature type="non-terminal residue" evidence="1">
    <location>
        <position position="112"/>
    </location>
</feature>
<sequence length="112" mass="12623">MDLLHRSDARHHIDKLDKIQTELGDTSHQARAVEVPLTKEIRLTRAIAENAPLLMIDDLKRGKAASEVLGNCGKCIESGGANCLWVRNHGWLGRLFFKKSYQNESNLKTLML</sequence>